<evidence type="ECO:0000313" key="2">
    <source>
        <dbReference type="EMBL" id="CAD7244262.1"/>
    </source>
</evidence>
<dbReference type="EMBL" id="CAJPEV010000598">
    <property type="protein sequence ID" value="CAG0886799.1"/>
    <property type="molecule type" value="Genomic_DNA"/>
</dbReference>
<sequence length="158" mass="17440">MSGVSECATMAAIPLSVHTAVKVHRNMTKKNASSEEKGFHFFDSSSNDVPNWHSTPVKEYFEQALPARYNSKLMNSIWGLYNRYSPHNFKKNNGEGGVVGIGGVHVAPPPFPGTIPEVPDRMKLRRVIPLLIRSFSTPPPPVAGGEIRDKMKARESPN</sequence>
<protein>
    <submittedName>
        <fullName evidence="2">Uncharacterized protein</fullName>
    </submittedName>
</protein>
<feature type="region of interest" description="Disordered" evidence="1">
    <location>
        <begin position="139"/>
        <end position="158"/>
    </location>
</feature>
<name>A0A7R8X5M7_9CRUS</name>
<proteinExistence type="predicted"/>
<evidence type="ECO:0000256" key="1">
    <source>
        <dbReference type="SAM" id="MobiDB-lite"/>
    </source>
</evidence>
<feature type="compositionally biased region" description="Basic and acidic residues" evidence="1">
    <location>
        <begin position="146"/>
        <end position="158"/>
    </location>
</feature>
<dbReference type="Proteomes" id="UP000677054">
    <property type="component" value="Unassembled WGS sequence"/>
</dbReference>
<dbReference type="AlphaFoldDB" id="A0A7R8X5M7"/>
<dbReference type="EMBL" id="LR900115">
    <property type="protein sequence ID" value="CAD7244262.1"/>
    <property type="molecule type" value="Genomic_DNA"/>
</dbReference>
<reference evidence="2" key="1">
    <citation type="submission" date="2020-11" db="EMBL/GenBank/DDBJ databases">
        <authorList>
            <person name="Tran Van P."/>
        </authorList>
    </citation>
    <scope>NUCLEOTIDE SEQUENCE</scope>
</reference>
<evidence type="ECO:0000313" key="3">
    <source>
        <dbReference type="Proteomes" id="UP000677054"/>
    </source>
</evidence>
<keyword evidence="3" id="KW-1185">Reference proteome</keyword>
<organism evidence="2">
    <name type="scientific">Darwinula stevensoni</name>
    <dbReference type="NCBI Taxonomy" id="69355"/>
    <lineage>
        <taxon>Eukaryota</taxon>
        <taxon>Metazoa</taxon>
        <taxon>Ecdysozoa</taxon>
        <taxon>Arthropoda</taxon>
        <taxon>Crustacea</taxon>
        <taxon>Oligostraca</taxon>
        <taxon>Ostracoda</taxon>
        <taxon>Podocopa</taxon>
        <taxon>Podocopida</taxon>
        <taxon>Darwinulocopina</taxon>
        <taxon>Darwinuloidea</taxon>
        <taxon>Darwinulidae</taxon>
        <taxon>Darwinula</taxon>
    </lineage>
</organism>
<accession>A0A7R8X5M7</accession>
<dbReference type="OrthoDB" id="6344525at2759"/>
<gene>
    <name evidence="2" type="ORF">DSTB1V02_LOCUS4162</name>
</gene>